<dbReference type="InterPro" id="IPR017568">
    <property type="entry name" value="3-oxoacyl-ACP_synth-2"/>
</dbReference>
<comment type="caution">
    <text evidence="18">The sequence shown here is derived from an EMBL/GenBank/DDBJ whole genome shotgun (WGS) entry which is preliminary data.</text>
</comment>
<dbReference type="Pfam" id="PF02801">
    <property type="entry name" value="Ketoacyl-synt_C"/>
    <property type="match status" value="1"/>
</dbReference>
<keyword evidence="5 14" id="KW-0444">Lipid biosynthesis</keyword>
<keyword evidence="7" id="KW-0276">Fatty acid metabolism</keyword>
<dbReference type="NCBIfam" id="TIGR03150">
    <property type="entry name" value="fabF"/>
    <property type="match status" value="1"/>
</dbReference>
<dbReference type="CDD" id="cd00834">
    <property type="entry name" value="KAS_I_II"/>
    <property type="match status" value="1"/>
</dbReference>
<evidence type="ECO:0000256" key="5">
    <source>
        <dbReference type="ARBA" id="ARBA00022516"/>
    </source>
</evidence>
<evidence type="ECO:0000313" key="18">
    <source>
        <dbReference type="EMBL" id="KON97205.1"/>
    </source>
</evidence>
<comment type="similarity">
    <text evidence="2 14 16">Belongs to the thiolase-like superfamily. Beta-ketoacyl-ACP synthases family.</text>
</comment>
<evidence type="ECO:0000256" key="4">
    <source>
        <dbReference type="ARBA" id="ARBA00014657"/>
    </source>
</evidence>
<dbReference type="UniPathway" id="UPA00094"/>
<reference evidence="18 19" key="1">
    <citation type="submission" date="2015-07" db="EMBL/GenBank/DDBJ databases">
        <title>Fjat-14205 dsm 2895.</title>
        <authorList>
            <person name="Liu B."/>
            <person name="Wang J."/>
            <person name="Zhu Y."/>
            <person name="Liu G."/>
            <person name="Chen Q."/>
            <person name="Chen Z."/>
            <person name="Lan J."/>
            <person name="Che J."/>
            <person name="Ge C."/>
            <person name="Shi H."/>
            <person name="Pan Z."/>
            <person name="Liu X."/>
        </authorList>
    </citation>
    <scope>NUCLEOTIDE SEQUENCE [LARGE SCALE GENOMIC DNA]</scope>
    <source>
        <strain evidence="18 19">DSM 2895</strain>
    </source>
</reference>
<feature type="active site" description="For beta-ketoacyl synthase activity" evidence="15">
    <location>
        <position position="166"/>
    </location>
</feature>
<evidence type="ECO:0000256" key="2">
    <source>
        <dbReference type="ARBA" id="ARBA00008467"/>
    </source>
</evidence>
<evidence type="ECO:0000256" key="6">
    <source>
        <dbReference type="ARBA" id="ARBA00022679"/>
    </source>
</evidence>
<dbReference type="InterPro" id="IPR000794">
    <property type="entry name" value="Beta-ketoacyl_synthase"/>
</dbReference>
<name>A0A0D1YEF6_ANEMI</name>
<evidence type="ECO:0000313" key="19">
    <source>
        <dbReference type="Proteomes" id="UP000037269"/>
    </source>
</evidence>
<keyword evidence="6 14" id="KW-0808">Transferase</keyword>
<sequence>MHMMKRVVITGMGAVTPMGNSVKETWQAAIRGISGIGPLTRFDCTDFSAKTAAELKNFDLSDYIEINKRHRMDRFAQYAVAASLMAVNDAELTIGKHISPERIGVWFGTAIGGIESFEESYKSLQEGGYKNLYPFATTTVICNMAASQVSIALGAKGINTCTVLSCASGANAIGDSFRAIQRGEADAIVAGGSEASLTPLGIGAFCAMGAISSNSDPATACRPFDRQRDGLVMGEGAGALVLESLDSALRRDARIYGEIIGYATVGDAYHITSPAPGGEGSIRAMELALQETKLNRNDIDYINAHGTSTVYNDRFETQALKAFLQDYAYRVPISSTKSMTGHMMGAAGAVEAIFSLLAIYTGMIPPTINLEDPDPDCDLDYVPNQAREKEVNVVLSNALGFGGHNTALIFRALSI</sequence>
<dbReference type="PIRSF" id="PIRSF000447">
    <property type="entry name" value="KAS_II"/>
    <property type="match status" value="1"/>
</dbReference>
<evidence type="ECO:0000256" key="7">
    <source>
        <dbReference type="ARBA" id="ARBA00022832"/>
    </source>
</evidence>
<organism evidence="18 19">
    <name type="scientific">Aneurinibacillus migulanus</name>
    <name type="common">Bacillus migulanus</name>
    <dbReference type="NCBI Taxonomy" id="47500"/>
    <lineage>
        <taxon>Bacteria</taxon>
        <taxon>Bacillati</taxon>
        <taxon>Bacillota</taxon>
        <taxon>Bacilli</taxon>
        <taxon>Bacillales</taxon>
        <taxon>Paenibacillaceae</taxon>
        <taxon>Aneurinibacillus group</taxon>
        <taxon>Aneurinibacillus</taxon>
    </lineage>
</organism>
<dbReference type="GO" id="GO:0004315">
    <property type="term" value="F:3-oxoacyl-[acyl-carrier-protein] synthase activity"/>
    <property type="evidence" value="ECO:0007669"/>
    <property type="project" value="UniProtKB-UniRule"/>
</dbReference>
<dbReference type="InterPro" id="IPR016039">
    <property type="entry name" value="Thiolase-like"/>
</dbReference>
<evidence type="ECO:0000256" key="16">
    <source>
        <dbReference type="RuleBase" id="RU003694"/>
    </source>
</evidence>
<dbReference type="PANTHER" id="PTHR11712:SF336">
    <property type="entry name" value="3-OXOACYL-[ACYL-CARRIER-PROTEIN] SYNTHASE, MITOCHONDRIAL"/>
    <property type="match status" value="1"/>
</dbReference>
<comment type="catalytic activity">
    <reaction evidence="13 14">
        <text>a fatty acyl-[ACP] + malonyl-[ACP] + H(+) = a 3-oxoacyl-[ACP] + holo-[ACP] + CO2</text>
        <dbReference type="Rhea" id="RHEA:22836"/>
        <dbReference type="Rhea" id="RHEA-COMP:9623"/>
        <dbReference type="Rhea" id="RHEA-COMP:9685"/>
        <dbReference type="Rhea" id="RHEA-COMP:9916"/>
        <dbReference type="Rhea" id="RHEA-COMP:14125"/>
        <dbReference type="ChEBI" id="CHEBI:15378"/>
        <dbReference type="ChEBI" id="CHEBI:16526"/>
        <dbReference type="ChEBI" id="CHEBI:64479"/>
        <dbReference type="ChEBI" id="CHEBI:78449"/>
        <dbReference type="ChEBI" id="CHEBI:78776"/>
        <dbReference type="ChEBI" id="CHEBI:138651"/>
    </reaction>
</comment>
<evidence type="ECO:0000256" key="10">
    <source>
        <dbReference type="ARBA" id="ARBA00023315"/>
    </source>
</evidence>
<dbReference type="Proteomes" id="UP000037269">
    <property type="component" value="Unassembled WGS sequence"/>
</dbReference>
<dbReference type="GO" id="GO:0005829">
    <property type="term" value="C:cytosol"/>
    <property type="evidence" value="ECO:0007669"/>
    <property type="project" value="TreeGrafter"/>
</dbReference>
<keyword evidence="19" id="KW-1185">Reference proteome</keyword>
<evidence type="ECO:0000256" key="11">
    <source>
        <dbReference type="ARBA" id="ARBA00024006"/>
    </source>
</evidence>
<comment type="function">
    <text evidence="11 14">Involved in the type II fatty acid elongation cycle. Catalyzes the elongation of a wide range of acyl-ACP by the addition of two carbons from malonyl-ACP to an acyl acceptor. Can efficiently catalyze the conversion of palmitoleoyl-ACP (cis-hexadec-9-enoyl-ACP) to cis-vaccenoyl-ACP (cis-octadec-11-enoyl-ACP), an essential step in the thermal regulation of fatty acid composition.</text>
</comment>
<dbReference type="Pfam" id="PF00109">
    <property type="entry name" value="ketoacyl-synt"/>
    <property type="match status" value="1"/>
</dbReference>
<evidence type="ECO:0000256" key="15">
    <source>
        <dbReference type="PIRSR" id="PIRSR000447-1"/>
    </source>
</evidence>
<dbReference type="NCBIfam" id="NF005589">
    <property type="entry name" value="PRK07314.1"/>
    <property type="match status" value="1"/>
</dbReference>
<dbReference type="GO" id="GO:0030497">
    <property type="term" value="P:fatty acid elongation"/>
    <property type="evidence" value="ECO:0007669"/>
    <property type="project" value="UniProtKB-ARBA"/>
</dbReference>
<dbReference type="InterPro" id="IPR014031">
    <property type="entry name" value="Ketoacyl_synth_C"/>
</dbReference>
<dbReference type="PROSITE" id="PS52004">
    <property type="entry name" value="KS3_2"/>
    <property type="match status" value="1"/>
</dbReference>
<evidence type="ECO:0000256" key="8">
    <source>
        <dbReference type="ARBA" id="ARBA00023098"/>
    </source>
</evidence>
<accession>A0A0D1YEF6</accession>
<dbReference type="SMART" id="SM00825">
    <property type="entry name" value="PKS_KS"/>
    <property type="match status" value="1"/>
</dbReference>
<comment type="catalytic activity">
    <reaction evidence="12 14">
        <text>(9Z)-hexadecenoyl-[ACP] + malonyl-[ACP] + H(+) = 3-oxo-(11Z)-octadecenoyl-[ACP] + holo-[ACP] + CO2</text>
        <dbReference type="Rhea" id="RHEA:55040"/>
        <dbReference type="Rhea" id="RHEA-COMP:9623"/>
        <dbReference type="Rhea" id="RHEA-COMP:9685"/>
        <dbReference type="Rhea" id="RHEA-COMP:10800"/>
        <dbReference type="Rhea" id="RHEA-COMP:14074"/>
        <dbReference type="ChEBI" id="CHEBI:15378"/>
        <dbReference type="ChEBI" id="CHEBI:16526"/>
        <dbReference type="ChEBI" id="CHEBI:64479"/>
        <dbReference type="ChEBI" id="CHEBI:78449"/>
        <dbReference type="ChEBI" id="CHEBI:83989"/>
        <dbReference type="ChEBI" id="CHEBI:138538"/>
        <dbReference type="EC" id="2.3.1.179"/>
    </reaction>
</comment>
<dbReference type="InterPro" id="IPR020841">
    <property type="entry name" value="PKS_Beta-ketoAc_synthase_dom"/>
</dbReference>
<dbReference type="FunFam" id="3.40.47.10:FF:000029">
    <property type="entry name" value="3-oxoacyl-[acyl-carrier-protein] synthase 1"/>
    <property type="match status" value="1"/>
</dbReference>
<dbReference type="OrthoDB" id="9808669at2"/>
<evidence type="ECO:0000256" key="9">
    <source>
        <dbReference type="ARBA" id="ARBA00023160"/>
    </source>
</evidence>
<keyword evidence="9 14" id="KW-0275">Fatty acid biosynthesis</keyword>
<protein>
    <recommendedName>
        <fullName evidence="4 14">3-oxoacyl-[acyl-carrier-protein] synthase 2</fullName>
        <ecNumber evidence="3 14">2.3.1.179</ecNumber>
    </recommendedName>
</protein>
<dbReference type="PATRIC" id="fig|47500.12.peg.57"/>
<gene>
    <name evidence="18" type="ORF">AF333_18775</name>
</gene>
<dbReference type="InterPro" id="IPR014030">
    <property type="entry name" value="Ketoacyl_synth_N"/>
</dbReference>
<dbReference type="EC" id="2.3.1.179" evidence="3 14"/>
<proteinExistence type="inferred from homology"/>
<evidence type="ECO:0000256" key="1">
    <source>
        <dbReference type="ARBA" id="ARBA00005194"/>
    </source>
</evidence>
<dbReference type="PANTHER" id="PTHR11712">
    <property type="entry name" value="POLYKETIDE SYNTHASE-RELATED"/>
    <property type="match status" value="1"/>
</dbReference>
<dbReference type="AlphaFoldDB" id="A0A0D1YEF6"/>
<keyword evidence="8" id="KW-0443">Lipid metabolism</keyword>
<evidence type="ECO:0000256" key="3">
    <source>
        <dbReference type="ARBA" id="ARBA00012356"/>
    </source>
</evidence>
<evidence type="ECO:0000259" key="17">
    <source>
        <dbReference type="PROSITE" id="PS52004"/>
    </source>
</evidence>
<evidence type="ECO:0000256" key="13">
    <source>
        <dbReference type="ARBA" id="ARBA00047659"/>
    </source>
</evidence>
<comment type="pathway">
    <text evidence="1 14">Lipid metabolism; fatty acid biosynthesis.</text>
</comment>
<evidence type="ECO:0000256" key="14">
    <source>
        <dbReference type="PIRNR" id="PIRNR000447"/>
    </source>
</evidence>
<dbReference type="STRING" id="47500.AF333_18775"/>
<feature type="domain" description="Ketosynthase family 3 (KS3)" evidence="17">
    <location>
        <begin position="4"/>
        <end position="412"/>
    </location>
</feature>
<dbReference type="FunFam" id="3.40.47.10:FF:000018">
    <property type="entry name" value="3-oxoacyl-[acyl-carrier-protein] synthase 2"/>
    <property type="match status" value="1"/>
</dbReference>
<dbReference type="Gene3D" id="3.40.47.10">
    <property type="match status" value="1"/>
</dbReference>
<dbReference type="SUPFAM" id="SSF53901">
    <property type="entry name" value="Thiolase-like"/>
    <property type="match status" value="2"/>
</dbReference>
<keyword evidence="10 14" id="KW-0012">Acyltransferase</keyword>
<evidence type="ECO:0000256" key="12">
    <source>
        <dbReference type="ARBA" id="ARBA00047318"/>
    </source>
</evidence>
<dbReference type="EMBL" id="LGUG01000004">
    <property type="protein sequence ID" value="KON97205.1"/>
    <property type="molecule type" value="Genomic_DNA"/>
</dbReference>